<dbReference type="Proteomes" id="UP000184310">
    <property type="component" value="Unassembled WGS sequence"/>
</dbReference>
<keyword evidence="2" id="KW-1185">Reference proteome</keyword>
<sequence length="598" mass="70279">MNLMEPTSLQTVDTVIRGDIMLFYDFEVFSHDWLVVIKDTENRITHEILNDSNKLREVYEINKNNIWVGYNSRSYDQYIFKGILLDMNPKEINDHIIVKNLGGWQFSRAFNKVQLYNYDIMTDKFKGLKQLEGFMGNDIRETTVPFNIDRKLTSDELKEVFFYCNHDVEQTMKVFMNRKEEFESQINLIKTFNLPLKYINKTKAQLSAIILEADKREHDDEFDISIVDTLRLDKYKHIKEWYDNPLNKDYKKSLNIEVAGVKHIFGWGGLHGARTKYQGEGIFVNSDVTSFYPSLMIEYSFLSRNVRHYEKYKEVYDMRVSLKKEGKKKEQQPYKIVLNSTYGASKDKYNNLYDPLQANNVCINGQLMLLDLIEHIEKTITGALLIQSNTDGVMFKLPNIETFDKYKEIAKEWEIRTRMELEHDIINKVVQKDVNNYIIVMDNGKVKSKGAYVKELNILDNDLPIVNKALMKYFIDNVSVEETINNCDELIEFQKVVKVSSKYLYALHGEKILNEKILRVFASRSRKDLGVYKLKKGKETKDKIGGTPERCFIDNSDIKGMNVPRKLDRQWYIDAAKKRIKDFVGEILDYESIYNSRE</sequence>
<accession>A0A1M6S225</accession>
<organism evidence="1 2">
    <name type="scientific">Clostridium cavendishii DSM 21758</name>
    <dbReference type="NCBI Taxonomy" id="1121302"/>
    <lineage>
        <taxon>Bacteria</taxon>
        <taxon>Bacillati</taxon>
        <taxon>Bacillota</taxon>
        <taxon>Clostridia</taxon>
        <taxon>Eubacteriales</taxon>
        <taxon>Clostridiaceae</taxon>
        <taxon>Clostridium</taxon>
    </lineage>
</organism>
<evidence type="ECO:0000313" key="2">
    <source>
        <dbReference type="Proteomes" id="UP000184310"/>
    </source>
</evidence>
<dbReference type="InterPro" id="IPR043502">
    <property type="entry name" value="DNA/RNA_pol_sf"/>
</dbReference>
<evidence type="ECO:0000313" key="1">
    <source>
        <dbReference type="EMBL" id="SHK38765.1"/>
    </source>
</evidence>
<dbReference type="InterPro" id="IPR023211">
    <property type="entry name" value="DNA_pol_palm_dom_sf"/>
</dbReference>
<dbReference type="SUPFAM" id="SSF56672">
    <property type="entry name" value="DNA/RNA polymerases"/>
    <property type="match status" value="1"/>
</dbReference>
<dbReference type="RefSeq" id="WP_341423276.1">
    <property type="nucleotide sequence ID" value="NZ_FQZB01000016.1"/>
</dbReference>
<proteinExistence type="predicted"/>
<dbReference type="AlphaFoldDB" id="A0A1M6S225"/>
<gene>
    <name evidence="1" type="ORF">SAMN02745163_03731</name>
</gene>
<name>A0A1M6S225_9CLOT</name>
<dbReference type="Gene3D" id="3.90.1600.10">
    <property type="entry name" value="Palm domain of DNA polymerase"/>
    <property type="match status" value="1"/>
</dbReference>
<dbReference type="EMBL" id="FQZB01000016">
    <property type="protein sequence ID" value="SHK38765.1"/>
    <property type="molecule type" value="Genomic_DNA"/>
</dbReference>
<dbReference type="STRING" id="1121302.SAMN02745163_03731"/>
<protein>
    <submittedName>
        <fullName evidence="1">Uncharacterized protein</fullName>
    </submittedName>
</protein>
<reference evidence="1 2" key="1">
    <citation type="submission" date="2016-11" db="EMBL/GenBank/DDBJ databases">
        <authorList>
            <person name="Jaros S."/>
            <person name="Januszkiewicz K."/>
            <person name="Wedrychowicz H."/>
        </authorList>
    </citation>
    <scope>NUCLEOTIDE SEQUENCE [LARGE SCALE GENOMIC DNA]</scope>
    <source>
        <strain evidence="1 2">DSM 21758</strain>
    </source>
</reference>